<keyword evidence="2" id="KW-1185">Reference proteome</keyword>
<dbReference type="InterPro" id="IPR036383">
    <property type="entry name" value="TSP1_rpt_sf"/>
</dbReference>
<dbReference type="Proteomes" id="UP000749559">
    <property type="component" value="Unassembled WGS sequence"/>
</dbReference>
<dbReference type="InterPro" id="IPR000884">
    <property type="entry name" value="TSP1_rpt"/>
</dbReference>
<protein>
    <submittedName>
        <fullName evidence="1">Uncharacterized protein</fullName>
    </submittedName>
</protein>
<comment type="caution">
    <text evidence="1">The sequence shown here is derived from an EMBL/GenBank/DDBJ whole genome shotgun (WGS) entry which is preliminary data.</text>
</comment>
<sequence length="225" mass="25455">EVEQEHPRVYLRVQGTLKKLSPKTVTRRWSDWSRCSTTCGPGKKYRSRTRTYTGLPPCPGNSKETEFKNCDQPPCGCRWSDWGQCQASGRCSSTCGSGKRYGTRTRTKQIVLGGPPVCIGASSETCYRPCDNPPCEICPPRSHWKYDASPPWCCIDATWHQPYQNNLFKCEKISDGLEIIKSCPRGEKFKIFAWDHCYCYDEDCDDVLCPFCNGRSSGTKCCPCP</sequence>
<evidence type="ECO:0000313" key="1">
    <source>
        <dbReference type="EMBL" id="CAH1800759.1"/>
    </source>
</evidence>
<gene>
    <name evidence="1" type="ORF">OFUS_LOCUS24606</name>
</gene>
<evidence type="ECO:0000313" key="2">
    <source>
        <dbReference type="Proteomes" id="UP000749559"/>
    </source>
</evidence>
<reference evidence="1" key="1">
    <citation type="submission" date="2022-03" db="EMBL/GenBank/DDBJ databases">
        <authorList>
            <person name="Martin C."/>
        </authorList>
    </citation>
    <scope>NUCLEOTIDE SEQUENCE</scope>
</reference>
<name>A0A8S4Q8J4_OWEFU</name>
<dbReference type="OrthoDB" id="6142508at2759"/>
<dbReference type="Pfam" id="PF00090">
    <property type="entry name" value="TSP_1"/>
    <property type="match status" value="1"/>
</dbReference>
<dbReference type="PROSITE" id="PS50092">
    <property type="entry name" value="TSP1"/>
    <property type="match status" value="2"/>
</dbReference>
<accession>A0A8S4Q8J4</accession>
<dbReference type="AlphaFoldDB" id="A0A8S4Q8J4"/>
<feature type="non-terminal residue" evidence="1">
    <location>
        <position position="225"/>
    </location>
</feature>
<dbReference type="Gene3D" id="2.20.100.10">
    <property type="entry name" value="Thrombospondin type-1 (TSP1) repeat"/>
    <property type="match status" value="1"/>
</dbReference>
<dbReference type="EMBL" id="CAIIXF020000012">
    <property type="protein sequence ID" value="CAH1800759.1"/>
    <property type="molecule type" value="Genomic_DNA"/>
</dbReference>
<organism evidence="1 2">
    <name type="scientific">Owenia fusiformis</name>
    <name type="common">Polychaete worm</name>
    <dbReference type="NCBI Taxonomy" id="6347"/>
    <lineage>
        <taxon>Eukaryota</taxon>
        <taxon>Metazoa</taxon>
        <taxon>Spiralia</taxon>
        <taxon>Lophotrochozoa</taxon>
        <taxon>Annelida</taxon>
        <taxon>Polychaeta</taxon>
        <taxon>Sedentaria</taxon>
        <taxon>Canalipalpata</taxon>
        <taxon>Sabellida</taxon>
        <taxon>Oweniida</taxon>
        <taxon>Oweniidae</taxon>
        <taxon>Owenia</taxon>
    </lineage>
</organism>
<proteinExistence type="predicted"/>
<dbReference type="SUPFAM" id="SSF82895">
    <property type="entry name" value="TSP-1 type 1 repeat"/>
    <property type="match status" value="1"/>
</dbReference>
<dbReference type="SMART" id="SM00209">
    <property type="entry name" value="TSP1"/>
    <property type="match status" value="2"/>
</dbReference>